<proteinExistence type="predicted"/>
<feature type="domain" description="EF-hand" evidence="4">
    <location>
        <begin position="118"/>
        <end position="153"/>
    </location>
</feature>
<keyword evidence="6" id="KW-1185">Reference proteome</keyword>
<evidence type="ECO:0000313" key="5">
    <source>
        <dbReference type="EMBL" id="KAL3082601.1"/>
    </source>
</evidence>
<dbReference type="EMBL" id="JBICBT010001105">
    <property type="protein sequence ID" value="KAL3082601.1"/>
    <property type="molecule type" value="Genomic_DNA"/>
</dbReference>
<dbReference type="PANTHER" id="PTHR23048">
    <property type="entry name" value="MYOSIN LIGHT CHAIN 1, 3"/>
    <property type="match status" value="1"/>
</dbReference>
<gene>
    <name evidence="5" type="ORF">niasHT_038190</name>
</gene>
<dbReference type="FunFam" id="1.10.238.10:FF:000001">
    <property type="entry name" value="Calmodulin 1"/>
    <property type="match status" value="1"/>
</dbReference>
<dbReference type="AlphaFoldDB" id="A0ABD2IYL9"/>
<dbReference type="SMART" id="SM00054">
    <property type="entry name" value="EFh"/>
    <property type="match status" value="1"/>
</dbReference>
<dbReference type="Pfam" id="PF13499">
    <property type="entry name" value="EF-hand_7"/>
    <property type="match status" value="1"/>
</dbReference>
<sequence>MKGQRRGSGGSEPSEGGSSDKNGTTTAPFCPNAQFVRSICAQFEEHAKSGDGAGQIALKKLKIVMRALGLEPRQAEVDEVKRKLLQNATERQTNPDSFTAAELANLLADRLKDSAADGGDGELRSVFRLFDTDAKGFISVADLRRVAEELGERISEEELKEMVSVAASSSSSAVGSDRVSETEFRAIMKKISLY</sequence>
<comment type="caution">
    <text evidence="5">The sequence shown here is derived from an EMBL/GenBank/DDBJ whole genome shotgun (WGS) entry which is preliminary data.</text>
</comment>
<evidence type="ECO:0000256" key="3">
    <source>
        <dbReference type="SAM" id="MobiDB-lite"/>
    </source>
</evidence>
<keyword evidence="2" id="KW-0106">Calcium</keyword>
<reference evidence="5 6" key="1">
    <citation type="submission" date="2024-10" db="EMBL/GenBank/DDBJ databases">
        <authorList>
            <person name="Kim D."/>
        </authorList>
    </citation>
    <scope>NUCLEOTIDE SEQUENCE [LARGE SCALE GENOMIC DNA]</scope>
    <source>
        <strain evidence="5">BH-2024</strain>
    </source>
</reference>
<organism evidence="5 6">
    <name type="scientific">Heterodera trifolii</name>
    <dbReference type="NCBI Taxonomy" id="157864"/>
    <lineage>
        <taxon>Eukaryota</taxon>
        <taxon>Metazoa</taxon>
        <taxon>Ecdysozoa</taxon>
        <taxon>Nematoda</taxon>
        <taxon>Chromadorea</taxon>
        <taxon>Rhabditida</taxon>
        <taxon>Tylenchina</taxon>
        <taxon>Tylenchomorpha</taxon>
        <taxon>Tylenchoidea</taxon>
        <taxon>Heteroderidae</taxon>
        <taxon>Heteroderinae</taxon>
        <taxon>Heterodera</taxon>
    </lineage>
</organism>
<accession>A0ABD2IYL9</accession>
<evidence type="ECO:0000256" key="2">
    <source>
        <dbReference type="ARBA" id="ARBA00022837"/>
    </source>
</evidence>
<keyword evidence="1" id="KW-0677">Repeat</keyword>
<dbReference type="PANTHER" id="PTHR23048:SF59">
    <property type="entry name" value="EF-HAND SUPERFAMILY PROTEIN"/>
    <property type="match status" value="1"/>
</dbReference>
<name>A0ABD2IYL9_9BILA</name>
<evidence type="ECO:0000259" key="4">
    <source>
        <dbReference type="PROSITE" id="PS50222"/>
    </source>
</evidence>
<evidence type="ECO:0000256" key="1">
    <source>
        <dbReference type="ARBA" id="ARBA00022737"/>
    </source>
</evidence>
<dbReference type="CDD" id="cd00051">
    <property type="entry name" value="EFh"/>
    <property type="match status" value="1"/>
</dbReference>
<feature type="compositionally biased region" description="Gly residues" evidence="3">
    <location>
        <begin position="1"/>
        <end position="10"/>
    </location>
</feature>
<dbReference type="PROSITE" id="PS50222">
    <property type="entry name" value="EF_HAND_2"/>
    <property type="match status" value="1"/>
</dbReference>
<evidence type="ECO:0000313" key="6">
    <source>
        <dbReference type="Proteomes" id="UP001620626"/>
    </source>
</evidence>
<dbReference type="InterPro" id="IPR011992">
    <property type="entry name" value="EF-hand-dom_pair"/>
</dbReference>
<dbReference type="InterPro" id="IPR050230">
    <property type="entry name" value="CALM/Myosin/TropC-like"/>
</dbReference>
<feature type="region of interest" description="Disordered" evidence="3">
    <location>
        <begin position="1"/>
        <end position="29"/>
    </location>
</feature>
<dbReference type="InterPro" id="IPR002048">
    <property type="entry name" value="EF_hand_dom"/>
</dbReference>
<dbReference type="Gene3D" id="1.10.238.10">
    <property type="entry name" value="EF-hand"/>
    <property type="match status" value="2"/>
</dbReference>
<dbReference type="Proteomes" id="UP001620626">
    <property type="component" value="Unassembled WGS sequence"/>
</dbReference>
<protein>
    <recommendedName>
        <fullName evidence="4">EF-hand domain-containing protein</fullName>
    </recommendedName>
</protein>
<dbReference type="SUPFAM" id="SSF47473">
    <property type="entry name" value="EF-hand"/>
    <property type="match status" value="1"/>
</dbReference>